<dbReference type="OrthoDB" id="2803965at2759"/>
<accession>A0A165SDN5</accession>
<dbReference type="AlphaFoldDB" id="A0A165SDN5"/>
<dbReference type="Proteomes" id="UP000076727">
    <property type="component" value="Unassembled WGS sequence"/>
</dbReference>
<evidence type="ECO:0000313" key="2">
    <source>
        <dbReference type="Proteomes" id="UP000076727"/>
    </source>
</evidence>
<sequence length="193" mass="20920">MLIYPYLLKGVAALKAVFVLTAGAPASWHSQDTDIPRRPTIGSGVLAATLAFAIAGYQLCYRLVTPDEPLLLDPPPPYKPLLLDPPPIADAVWQSVDLPSDINSVVNSSAVVGLNPPLMVLVDVPILDWSIPGAPTVRSPKVQKAESDIIAIDFYFSTVTLAPANSTYWQEKPSSPSHRRTMPCLYVDTKLRC</sequence>
<evidence type="ECO:0000313" key="1">
    <source>
        <dbReference type="EMBL" id="KZT71842.1"/>
    </source>
</evidence>
<gene>
    <name evidence="1" type="ORF">DAEQUDRAFT_736636</name>
</gene>
<organism evidence="1 2">
    <name type="scientific">Daedalea quercina L-15889</name>
    <dbReference type="NCBI Taxonomy" id="1314783"/>
    <lineage>
        <taxon>Eukaryota</taxon>
        <taxon>Fungi</taxon>
        <taxon>Dikarya</taxon>
        <taxon>Basidiomycota</taxon>
        <taxon>Agaricomycotina</taxon>
        <taxon>Agaricomycetes</taxon>
        <taxon>Polyporales</taxon>
        <taxon>Fomitopsis</taxon>
    </lineage>
</organism>
<protein>
    <submittedName>
        <fullName evidence="1">Uncharacterized protein</fullName>
    </submittedName>
</protein>
<reference evidence="1 2" key="1">
    <citation type="journal article" date="2016" name="Mol. Biol. Evol.">
        <title>Comparative Genomics of Early-Diverging Mushroom-Forming Fungi Provides Insights into the Origins of Lignocellulose Decay Capabilities.</title>
        <authorList>
            <person name="Nagy L.G."/>
            <person name="Riley R."/>
            <person name="Tritt A."/>
            <person name="Adam C."/>
            <person name="Daum C."/>
            <person name="Floudas D."/>
            <person name="Sun H."/>
            <person name="Yadav J.S."/>
            <person name="Pangilinan J."/>
            <person name="Larsson K.H."/>
            <person name="Matsuura K."/>
            <person name="Barry K."/>
            <person name="Labutti K."/>
            <person name="Kuo R."/>
            <person name="Ohm R.A."/>
            <person name="Bhattacharya S.S."/>
            <person name="Shirouzu T."/>
            <person name="Yoshinaga Y."/>
            <person name="Martin F.M."/>
            <person name="Grigoriev I.V."/>
            <person name="Hibbett D.S."/>
        </authorList>
    </citation>
    <scope>NUCLEOTIDE SEQUENCE [LARGE SCALE GENOMIC DNA]</scope>
    <source>
        <strain evidence="1 2">L-15889</strain>
    </source>
</reference>
<dbReference type="EMBL" id="KV429044">
    <property type="protein sequence ID" value="KZT71842.1"/>
    <property type="molecule type" value="Genomic_DNA"/>
</dbReference>
<keyword evidence="2" id="KW-1185">Reference proteome</keyword>
<proteinExistence type="predicted"/>
<name>A0A165SDN5_9APHY</name>